<name>A0ABU7XYB9_9FLAO</name>
<organism evidence="9 10">
    <name type="scientific">Flavivirga spongiicola</name>
    <dbReference type="NCBI Taxonomy" id="421621"/>
    <lineage>
        <taxon>Bacteria</taxon>
        <taxon>Pseudomonadati</taxon>
        <taxon>Bacteroidota</taxon>
        <taxon>Flavobacteriia</taxon>
        <taxon>Flavobacteriales</taxon>
        <taxon>Flavobacteriaceae</taxon>
        <taxon>Flavivirga</taxon>
    </lineage>
</organism>
<keyword evidence="10" id="KW-1185">Reference proteome</keyword>
<keyword evidence="5 6" id="KW-0472">Membrane</keyword>
<evidence type="ECO:0000259" key="8">
    <source>
        <dbReference type="Pfam" id="PF12704"/>
    </source>
</evidence>
<protein>
    <submittedName>
        <fullName evidence="9">ABC transporter permease</fullName>
    </submittedName>
</protein>
<feature type="transmembrane region" description="Helical" evidence="6">
    <location>
        <begin position="740"/>
        <end position="759"/>
    </location>
</feature>
<reference evidence="9 10" key="1">
    <citation type="submission" date="2022-09" db="EMBL/GenBank/DDBJ databases">
        <title>Genome sequencing of Flavivirga sp. MEBiC05379.</title>
        <authorList>
            <person name="Oh H.-M."/>
            <person name="Kwon K.K."/>
            <person name="Park M.J."/>
            <person name="Yang S.-H."/>
        </authorList>
    </citation>
    <scope>NUCLEOTIDE SEQUENCE [LARGE SCALE GENOMIC DNA]</scope>
    <source>
        <strain evidence="9 10">MEBiC05379</strain>
    </source>
</reference>
<feature type="domain" description="MacB-like periplasmic core" evidence="8">
    <location>
        <begin position="447"/>
        <end position="640"/>
    </location>
</feature>
<keyword evidence="3 6" id="KW-0812">Transmembrane</keyword>
<dbReference type="Pfam" id="PF02687">
    <property type="entry name" value="FtsX"/>
    <property type="match status" value="2"/>
</dbReference>
<keyword evidence="2" id="KW-1003">Cell membrane</keyword>
<keyword evidence="4 6" id="KW-1133">Transmembrane helix</keyword>
<feature type="transmembrane region" description="Helical" evidence="6">
    <location>
        <begin position="392"/>
        <end position="415"/>
    </location>
</feature>
<dbReference type="PANTHER" id="PTHR30572">
    <property type="entry name" value="MEMBRANE COMPONENT OF TRANSPORTER-RELATED"/>
    <property type="match status" value="1"/>
</dbReference>
<accession>A0ABU7XYB9</accession>
<feature type="transmembrane region" description="Helical" evidence="6">
    <location>
        <begin position="344"/>
        <end position="372"/>
    </location>
</feature>
<sequence>MVRNYFKIAFRNLRKDKVFSLINIIGLSIGLSASFVIGLIIFYDLTFDKFHPDNDRIYRITSNFTTPEGEFYNSGTPIPLGESLKNTTPEVEIASPFFTLSPENVRNSELNKVYTNLEKVIYTDNNYFQLFHYQWLAGVSENVLTNPNEVVLSENRAQKYFPSVPLEQIIGKTLIYNDSIAVNVIGIVANFKKRSDLLFEEFISVKTVTTQDMGVIDVDASWNTTNSASQLFIKTNKNTHISYVKQQLNILAKEHEDKQLVAFGMERKFHLQPLKDLHFNLDYGIFNDSPSPASKATLWGLSYIAMLLLLLGCINFINLSTAQATKRAKEIGVRKTLGSSKNQLVFQFLIETLLLTTASSILSILFSIGLLRVFSDFISQSVNFELFANFEILISIIILLLIITLLSGFYPAFVISKFKPVLILKNQITSGKDKFSLRKYLVVFQLLIAQVFIIATILIGKQLHFLINKDMGFKTDATAFIRTWRNPSADKRSRFIEAIKTVPQIKSVSLGGNPPASNSTISNMVTYHTNQGEIHTSLQFLYGDQDYRNVYNIELLAGRERLNDSVQEFIINEACSKALGFNNPQEAIGKILKMDNLRIPIVGVMKDFNQRSLKTNIEPMALIGDWHRSQFNTIHFSLDRQASMQWSKIIKQMKNTWKTIYPEAVFEVNFMDSTIKQFYEQEHKTATLSKWATGLAILISCMGLLGLVTHTIERRTKEIGIRKILGASLTRLNFLLYKEFLVLVLIAFSIAVPIAWWALNRWLEDFAYRTALSWWIFILCGLAMLCIALIIMSIKTIVLVRTNPVDTLRIE</sequence>
<feature type="transmembrane region" description="Helical" evidence="6">
    <location>
        <begin position="691"/>
        <end position="712"/>
    </location>
</feature>
<evidence type="ECO:0000256" key="5">
    <source>
        <dbReference type="ARBA" id="ARBA00023136"/>
    </source>
</evidence>
<dbReference type="InterPro" id="IPR050250">
    <property type="entry name" value="Macrolide_Exporter_MacB"/>
</dbReference>
<evidence type="ECO:0000256" key="2">
    <source>
        <dbReference type="ARBA" id="ARBA00022475"/>
    </source>
</evidence>
<feature type="transmembrane region" description="Helical" evidence="6">
    <location>
        <begin position="21"/>
        <end position="43"/>
    </location>
</feature>
<dbReference type="PANTHER" id="PTHR30572:SF18">
    <property type="entry name" value="ABC-TYPE MACROLIDE FAMILY EXPORT SYSTEM PERMEASE COMPONENT 2"/>
    <property type="match status" value="1"/>
</dbReference>
<dbReference type="Proteomes" id="UP001337305">
    <property type="component" value="Unassembled WGS sequence"/>
</dbReference>
<dbReference type="Pfam" id="PF12704">
    <property type="entry name" value="MacB_PCD"/>
    <property type="match status" value="2"/>
</dbReference>
<dbReference type="InterPro" id="IPR025857">
    <property type="entry name" value="MacB_PCD"/>
</dbReference>
<comment type="subcellular location">
    <subcellularLocation>
        <location evidence="1">Cell membrane</location>
        <topology evidence="1">Multi-pass membrane protein</topology>
    </subcellularLocation>
</comment>
<gene>
    <name evidence="9" type="ORF">N1F79_21525</name>
</gene>
<evidence type="ECO:0000259" key="7">
    <source>
        <dbReference type="Pfam" id="PF02687"/>
    </source>
</evidence>
<feature type="domain" description="ABC3 transporter permease C-terminal" evidence="7">
    <location>
        <begin position="694"/>
        <end position="804"/>
    </location>
</feature>
<evidence type="ECO:0000256" key="4">
    <source>
        <dbReference type="ARBA" id="ARBA00022989"/>
    </source>
</evidence>
<feature type="domain" description="MacB-like periplasmic core" evidence="8">
    <location>
        <begin position="20"/>
        <end position="248"/>
    </location>
</feature>
<dbReference type="EMBL" id="JAODOP010000004">
    <property type="protein sequence ID" value="MEF3835720.1"/>
    <property type="molecule type" value="Genomic_DNA"/>
</dbReference>
<comment type="caution">
    <text evidence="9">The sequence shown here is derived from an EMBL/GenBank/DDBJ whole genome shotgun (WGS) entry which is preliminary data.</text>
</comment>
<feature type="transmembrane region" description="Helical" evidence="6">
    <location>
        <begin position="771"/>
        <end position="791"/>
    </location>
</feature>
<evidence type="ECO:0000256" key="1">
    <source>
        <dbReference type="ARBA" id="ARBA00004651"/>
    </source>
</evidence>
<feature type="transmembrane region" description="Helical" evidence="6">
    <location>
        <begin position="298"/>
        <end position="319"/>
    </location>
</feature>
<evidence type="ECO:0000256" key="3">
    <source>
        <dbReference type="ARBA" id="ARBA00022692"/>
    </source>
</evidence>
<dbReference type="InterPro" id="IPR003838">
    <property type="entry name" value="ABC3_permease_C"/>
</dbReference>
<evidence type="ECO:0000313" key="10">
    <source>
        <dbReference type="Proteomes" id="UP001337305"/>
    </source>
</evidence>
<feature type="transmembrane region" description="Helical" evidence="6">
    <location>
        <begin position="440"/>
        <end position="460"/>
    </location>
</feature>
<evidence type="ECO:0000313" key="9">
    <source>
        <dbReference type="EMBL" id="MEF3835720.1"/>
    </source>
</evidence>
<evidence type="ECO:0000256" key="6">
    <source>
        <dbReference type="SAM" id="Phobius"/>
    </source>
</evidence>
<proteinExistence type="predicted"/>
<feature type="domain" description="ABC3 transporter permease C-terminal" evidence="7">
    <location>
        <begin position="304"/>
        <end position="420"/>
    </location>
</feature>
<dbReference type="RefSeq" id="WP_303308000.1">
    <property type="nucleotide sequence ID" value="NZ_JAODOP010000004.1"/>
</dbReference>